<feature type="binding site" evidence="18">
    <location>
        <position position="64"/>
    </location>
    <ligand>
        <name>K(+)</name>
        <dbReference type="ChEBI" id="CHEBI:29103"/>
    </ligand>
</feature>
<feature type="binding site" evidence="17">
    <location>
        <position position="268"/>
    </location>
    <ligand>
        <name>(6S)-NADPHX</name>
        <dbReference type="ChEBI" id="CHEBI:64076"/>
    </ligand>
</feature>
<name>A0ABQ6HAU5_9GAMM</name>
<dbReference type="InterPro" id="IPR030677">
    <property type="entry name" value="Nnr"/>
</dbReference>
<dbReference type="NCBIfam" id="TIGR00197">
    <property type="entry name" value="yjeF_nterm"/>
    <property type="match status" value="1"/>
</dbReference>
<feature type="binding site" evidence="17">
    <location>
        <position position="382"/>
    </location>
    <ligand>
        <name>(6S)-NADPHX</name>
        <dbReference type="ChEBI" id="CHEBI:64076"/>
    </ligand>
</feature>
<dbReference type="PANTHER" id="PTHR12592:SF0">
    <property type="entry name" value="ATP-DEPENDENT (S)-NAD(P)H-HYDRATE DEHYDRATASE"/>
    <property type="match status" value="1"/>
</dbReference>
<keyword evidence="23" id="KW-1185">Reference proteome</keyword>
<comment type="function">
    <text evidence="14 19">Bifunctional enzyme that catalyzes the epimerization of the S- and R-forms of NAD(P)HX and the dehydration of the S-form of NAD(P)HX at the expense of ADP, which is converted to AMP. This allows the repair of both epimers of NAD(P)HX, a damaged form of NAD(P)H that is a result of enzymatic or heat-dependent hydration.</text>
</comment>
<comment type="catalytic activity">
    <reaction evidence="2 18 19">
        <text>(6R)-NADPHX = (6S)-NADPHX</text>
        <dbReference type="Rhea" id="RHEA:32227"/>
        <dbReference type="ChEBI" id="CHEBI:64076"/>
        <dbReference type="ChEBI" id="CHEBI:64077"/>
        <dbReference type="EC" id="5.1.99.6"/>
    </reaction>
</comment>
<dbReference type="InterPro" id="IPR029056">
    <property type="entry name" value="Ribokinase-like"/>
</dbReference>
<evidence type="ECO:0000256" key="2">
    <source>
        <dbReference type="ARBA" id="ARBA00000909"/>
    </source>
</evidence>
<evidence type="ECO:0000256" key="10">
    <source>
        <dbReference type="ARBA" id="ARBA00023027"/>
    </source>
</evidence>
<evidence type="ECO:0000256" key="9">
    <source>
        <dbReference type="ARBA" id="ARBA00022958"/>
    </source>
</evidence>
<keyword evidence="12 17" id="KW-0456">Lyase</keyword>
<evidence type="ECO:0000259" key="20">
    <source>
        <dbReference type="PROSITE" id="PS51383"/>
    </source>
</evidence>
<keyword evidence="6 17" id="KW-0547">Nucleotide-binding</keyword>
<feature type="binding site" evidence="18">
    <location>
        <begin position="138"/>
        <end position="144"/>
    </location>
    <ligand>
        <name>(6S)-NADPHX</name>
        <dbReference type="ChEBI" id="CHEBI:64076"/>
    </ligand>
</feature>
<feature type="binding site" evidence="18">
    <location>
        <position position="170"/>
    </location>
    <ligand>
        <name>K(+)</name>
        <dbReference type="ChEBI" id="CHEBI:29103"/>
    </ligand>
</feature>
<dbReference type="InterPro" id="IPR017953">
    <property type="entry name" value="Carbohydrate_kinase_pred_CS"/>
</dbReference>
<dbReference type="PROSITE" id="PS01050">
    <property type="entry name" value="YJEF_C_2"/>
    <property type="match status" value="1"/>
</dbReference>
<keyword evidence="8 17" id="KW-0521">NADP</keyword>
<comment type="function">
    <text evidence="17">Catalyzes the dehydration of the S-form of NAD(P)HX at the expense of ADP, which is converted to AMP. Together with NAD(P)HX epimerase, which catalyzes the epimerization of the S- and R-forms, the enzyme allows the repair of both epimers of NAD(P)HX, a damaged form of NAD(P)H that is a result of enzymatic or heat-dependent hydration.</text>
</comment>
<comment type="similarity">
    <text evidence="3 19">In the N-terminal section; belongs to the NnrE/AIBP family.</text>
</comment>
<dbReference type="HAMAP" id="MF_01965">
    <property type="entry name" value="NADHX_dehydratase"/>
    <property type="match status" value="1"/>
</dbReference>
<keyword evidence="7 17" id="KW-0067">ATP-binding</keyword>
<feature type="binding site" evidence="17">
    <location>
        <position position="447"/>
    </location>
    <ligand>
        <name>AMP</name>
        <dbReference type="ChEBI" id="CHEBI:456215"/>
    </ligand>
</feature>
<feature type="domain" description="YjeF N-terminal" evidence="21">
    <location>
        <begin position="16"/>
        <end position="224"/>
    </location>
</feature>
<dbReference type="HAMAP" id="MF_01966">
    <property type="entry name" value="NADHX_epimerase"/>
    <property type="match status" value="1"/>
</dbReference>
<evidence type="ECO:0000256" key="3">
    <source>
        <dbReference type="ARBA" id="ARBA00006001"/>
    </source>
</evidence>
<comment type="catalytic activity">
    <reaction evidence="15 17 19">
        <text>(6S)-NADHX + ADP = AMP + phosphate + NADH + H(+)</text>
        <dbReference type="Rhea" id="RHEA:32223"/>
        <dbReference type="ChEBI" id="CHEBI:15378"/>
        <dbReference type="ChEBI" id="CHEBI:43474"/>
        <dbReference type="ChEBI" id="CHEBI:57945"/>
        <dbReference type="ChEBI" id="CHEBI:64074"/>
        <dbReference type="ChEBI" id="CHEBI:456215"/>
        <dbReference type="ChEBI" id="CHEBI:456216"/>
        <dbReference type="EC" id="4.2.1.136"/>
    </reaction>
</comment>
<comment type="catalytic activity">
    <reaction evidence="16 17 19">
        <text>(6S)-NADPHX + ADP = AMP + phosphate + NADPH + H(+)</text>
        <dbReference type="Rhea" id="RHEA:32235"/>
        <dbReference type="ChEBI" id="CHEBI:15378"/>
        <dbReference type="ChEBI" id="CHEBI:43474"/>
        <dbReference type="ChEBI" id="CHEBI:57783"/>
        <dbReference type="ChEBI" id="CHEBI:64076"/>
        <dbReference type="ChEBI" id="CHEBI:456215"/>
        <dbReference type="ChEBI" id="CHEBI:456216"/>
        <dbReference type="EC" id="4.2.1.136"/>
    </reaction>
</comment>
<comment type="catalytic activity">
    <reaction evidence="1 18 19">
        <text>(6R)-NADHX = (6S)-NADHX</text>
        <dbReference type="Rhea" id="RHEA:32215"/>
        <dbReference type="ChEBI" id="CHEBI:64074"/>
        <dbReference type="ChEBI" id="CHEBI:64075"/>
        <dbReference type="EC" id="5.1.99.6"/>
    </reaction>
</comment>
<reference evidence="22 23" key="1">
    <citation type="submission" date="2023-03" db="EMBL/GenBank/DDBJ databases">
        <title>Thalassotalea loyana LMG 22536T draft genome sequence.</title>
        <authorList>
            <person name="Sawabe T."/>
        </authorList>
    </citation>
    <scope>NUCLEOTIDE SEQUENCE [LARGE SCALE GENOMIC DNA]</scope>
    <source>
        <strain evidence="22 23">LMG 22536</strain>
    </source>
</reference>
<gene>
    <name evidence="17" type="primary">nnrD</name>
    <name evidence="18" type="synonym">nnrE</name>
    <name evidence="22" type="ORF">tloyanaT_01420</name>
</gene>
<comment type="similarity">
    <text evidence="4 19">In the C-terminal section; belongs to the NnrD/CARKD family.</text>
</comment>
<keyword evidence="13" id="KW-0511">Multifunctional enzyme</keyword>
<evidence type="ECO:0000256" key="13">
    <source>
        <dbReference type="ARBA" id="ARBA00023268"/>
    </source>
</evidence>
<feature type="binding site" evidence="17">
    <location>
        <begin position="419"/>
        <end position="423"/>
    </location>
    <ligand>
        <name>AMP</name>
        <dbReference type="ChEBI" id="CHEBI:456215"/>
    </ligand>
</feature>
<dbReference type="Pfam" id="PF01256">
    <property type="entry name" value="Carb_kinase"/>
    <property type="match status" value="1"/>
</dbReference>
<dbReference type="Gene3D" id="3.40.50.10260">
    <property type="entry name" value="YjeF N-terminal domain"/>
    <property type="match status" value="1"/>
</dbReference>
<keyword evidence="10 17" id="KW-0520">NAD</keyword>
<evidence type="ECO:0000256" key="14">
    <source>
        <dbReference type="ARBA" id="ARBA00025153"/>
    </source>
</evidence>
<proteinExistence type="inferred from homology"/>
<dbReference type="RefSeq" id="WP_284295428.1">
    <property type="nucleotide sequence ID" value="NZ_BSSV01000001.1"/>
</dbReference>
<evidence type="ECO:0000256" key="5">
    <source>
        <dbReference type="ARBA" id="ARBA00022723"/>
    </source>
</evidence>
<keyword evidence="11 18" id="KW-0413">Isomerase</keyword>
<evidence type="ECO:0000313" key="22">
    <source>
        <dbReference type="EMBL" id="GLX83890.1"/>
    </source>
</evidence>
<evidence type="ECO:0000256" key="8">
    <source>
        <dbReference type="ARBA" id="ARBA00022857"/>
    </source>
</evidence>
<sequence>MVTRSLPQHAYSGTAVLRNESKVAHQENVPMFELMKSAGQSVFDFLQRHYCQQSMMIFCGKGNNGGDGFIVGYLALCHDINVEVILLAQDADLKGDARLAYQQYIDAGGTVTACLSIEESQNLQFGKNNTIIVDAIFGIGFTGQLPELIASISRAIELSNLPVISIDVPSGIDASSGAVSPFAIEADATVSFIALKQGLLTGNATHNVGKLIFEPLLIGDVFCQRVESQCFVQRFNNLPSLSARHKNQHKGSLGLLLTIGGKAGMPGAIRLASEAALRCGAPLVAVASAQENHQAITANRYELMLAESSPELLSKSGHLDKAKALLIGPGLGQCQWAKALFTCVISDDKPVVIDADGLHLLNAYMPNGVAKGTNNQWVLTPHPKEAAALLNTSVANIEANRFDAVVKIAKKYRCICVLKGAGSLVSDGNQTWVNTSGNHGMATGGMGDVLAGVIAATSMQTKNLLEATRLAVYLHGKAGDNIAAKKGHIGLLASDLFEQFPRLLKSVYEPISSDIS</sequence>
<dbReference type="EC" id="5.1.99.6" evidence="19"/>
<feature type="binding site" evidence="17">
    <location>
        <position position="448"/>
    </location>
    <ligand>
        <name>(6S)-NADPHX</name>
        <dbReference type="ChEBI" id="CHEBI:64076"/>
    </ligand>
</feature>
<comment type="similarity">
    <text evidence="17">Belongs to the NnrD/CARKD family.</text>
</comment>
<evidence type="ECO:0000256" key="15">
    <source>
        <dbReference type="ARBA" id="ARBA00048238"/>
    </source>
</evidence>
<comment type="caution">
    <text evidence="18">Lacks conserved residue(s) required for the propagation of feature annotation.</text>
</comment>
<evidence type="ECO:0000256" key="12">
    <source>
        <dbReference type="ARBA" id="ARBA00023239"/>
    </source>
</evidence>
<dbReference type="SUPFAM" id="SSF53613">
    <property type="entry name" value="Ribokinase-like"/>
    <property type="match status" value="1"/>
</dbReference>
<evidence type="ECO:0000256" key="4">
    <source>
        <dbReference type="ARBA" id="ARBA00009524"/>
    </source>
</evidence>
<evidence type="ECO:0000256" key="16">
    <source>
        <dbReference type="ARBA" id="ARBA00049209"/>
    </source>
</evidence>
<accession>A0ABQ6HAU5</accession>
<feature type="binding site" evidence="18">
    <location>
        <begin position="63"/>
        <end position="67"/>
    </location>
    <ligand>
        <name>(6S)-NADPHX</name>
        <dbReference type="ChEBI" id="CHEBI:64076"/>
    </ligand>
</feature>
<feature type="domain" description="YjeF C-terminal" evidence="20">
    <location>
        <begin position="233"/>
        <end position="507"/>
    </location>
</feature>
<evidence type="ECO:0000256" key="6">
    <source>
        <dbReference type="ARBA" id="ARBA00022741"/>
    </source>
</evidence>
<dbReference type="PROSITE" id="PS51385">
    <property type="entry name" value="YJEF_N"/>
    <property type="match status" value="1"/>
</dbReference>
<dbReference type="InterPro" id="IPR004443">
    <property type="entry name" value="YjeF_N_dom"/>
</dbReference>
<feature type="binding site" evidence="18">
    <location>
        <position position="134"/>
    </location>
    <ligand>
        <name>K(+)</name>
        <dbReference type="ChEBI" id="CHEBI:29103"/>
    </ligand>
</feature>
<feature type="binding site" evidence="18">
    <location>
        <position position="167"/>
    </location>
    <ligand>
        <name>(6S)-NADPHX</name>
        <dbReference type="ChEBI" id="CHEBI:64076"/>
    </ligand>
</feature>
<dbReference type="InterPro" id="IPR036652">
    <property type="entry name" value="YjeF_N_dom_sf"/>
</dbReference>
<evidence type="ECO:0000256" key="7">
    <source>
        <dbReference type="ARBA" id="ARBA00022840"/>
    </source>
</evidence>
<dbReference type="Gene3D" id="3.40.1190.20">
    <property type="match status" value="1"/>
</dbReference>
<comment type="similarity">
    <text evidence="18">Belongs to the NnrE/AIBP family.</text>
</comment>
<comment type="cofactor">
    <cofactor evidence="18 19">
        <name>K(+)</name>
        <dbReference type="ChEBI" id="CHEBI:29103"/>
    </cofactor>
    <text evidence="18 19">Binds 1 potassium ion per subunit.</text>
</comment>
<dbReference type="EMBL" id="BSSV01000001">
    <property type="protein sequence ID" value="GLX83890.1"/>
    <property type="molecule type" value="Genomic_DNA"/>
</dbReference>
<dbReference type="InterPro" id="IPR000631">
    <property type="entry name" value="CARKD"/>
</dbReference>
<evidence type="ECO:0000259" key="21">
    <source>
        <dbReference type="PROSITE" id="PS51385"/>
    </source>
</evidence>
<feature type="binding site" evidence="17">
    <location>
        <position position="330"/>
    </location>
    <ligand>
        <name>(6S)-NADPHX</name>
        <dbReference type="ChEBI" id="CHEBI:64076"/>
    </ligand>
</feature>
<dbReference type="Pfam" id="PF03853">
    <property type="entry name" value="YjeF_N"/>
    <property type="match status" value="1"/>
</dbReference>
<evidence type="ECO:0000256" key="18">
    <source>
        <dbReference type="HAMAP-Rule" id="MF_01966"/>
    </source>
</evidence>
<comment type="cofactor">
    <cofactor evidence="17">
        <name>Mg(2+)</name>
        <dbReference type="ChEBI" id="CHEBI:18420"/>
    </cofactor>
</comment>
<dbReference type="Proteomes" id="UP001157134">
    <property type="component" value="Unassembled WGS sequence"/>
</dbReference>
<dbReference type="PIRSF" id="PIRSF017184">
    <property type="entry name" value="Nnr"/>
    <property type="match status" value="1"/>
</dbReference>
<keyword evidence="9 18" id="KW-0630">Potassium</keyword>
<protein>
    <recommendedName>
        <fullName evidence="19">Bifunctional NAD(P)H-hydrate repair enzyme</fullName>
    </recommendedName>
    <alternativeName>
        <fullName evidence="19">Nicotinamide nucleotide repair protein</fullName>
    </alternativeName>
    <domain>
        <recommendedName>
            <fullName evidence="19">ADP-dependent (S)-NAD(P)H-hydrate dehydratase</fullName>
            <ecNumber evidence="19">4.2.1.136</ecNumber>
        </recommendedName>
        <alternativeName>
            <fullName evidence="19">ADP-dependent NAD(P)HX dehydratase</fullName>
        </alternativeName>
    </domain>
    <domain>
        <recommendedName>
            <fullName evidence="19">NAD(P)H-hydrate epimerase</fullName>
            <ecNumber evidence="19">5.1.99.6</ecNumber>
        </recommendedName>
    </domain>
</protein>
<evidence type="ECO:0000256" key="1">
    <source>
        <dbReference type="ARBA" id="ARBA00000013"/>
    </source>
</evidence>
<comment type="caution">
    <text evidence="22">The sequence shown here is derived from an EMBL/GenBank/DDBJ whole genome shotgun (WGS) entry which is preliminary data.</text>
</comment>
<dbReference type="EC" id="4.2.1.136" evidence="19"/>
<evidence type="ECO:0000256" key="11">
    <source>
        <dbReference type="ARBA" id="ARBA00023235"/>
    </source>
</evidence>
<comment type="function">
    <text evidence="18">Catalyzes the epimerization of the S- and R-forms of NAD(P)HX, a damaged form of NAD(P)H that is a result of enzymatic or heat-dependent hydration. This is a prerequisite for the S-specific NAD(P)H-hydrate dehydratase to allow the repair of both epimers of NAD(P)HX.</text>
</comment>
<dbReference type="CDD" id="cd01171">
    <property type="entry name" value="YXKO-related"/>
    <property type="match status" value="1"/>
</dbReference>
<dbReference type="PANTHER" id="PTHR12592">
    <property type="entry name" value="ATP-DEPENDENT (S)-NAD(P)H-HYDRATE DEHYDRATASE FAMILY MEMBER"/>
    <property type="match status" value="1"/>
</dbReference>
<keyword evidence="5 18" id="KW-0479">Metal-binding</keyword>
<dbReference type="NCBIfam" id="TIGR00196">
    <property type="entry name" value="yjeF_cterm"/>
    <property type="match status" value="1"/>
</dbReference>
<evidence type="ECO:0000313" key="23">
    <source>
        <dbReference type="Proteomes" id="UP001157134"/>
    </source>
</evidence>
<dbReference type="PROSITE" id="PS51383">
    <property type="entry name" value="YJEF_C_3"/>
    <property type="match status" value="1"/>
</dbReference>
<evidence type="ECO:0000256" key="17">
    <source>
        <dbReference type="HAMAP-Rule" id="MF_01965"/>
    </source>
</evidence>
<comment type="subunit">
    <text evidence="17">Homotetramer.</text>
</comment>
<dbReference type="SUPFAM" id="SSF64153">
    <property type="entry name" value="YjeF N-terminal domain-like"/>
    <property type="match status" value="1"/>
</dbReference>
<organism evidence="22 23">
    <name type="scientific">Thalassotalea loyana</name>
    <dbReference type="NCBI Taxonomy" id="280483"/>
    <lineage>
        <taxon>Bacteria</taxon>
        <taxon>Pseudomonadati</taxon>
        <taxon>Pseudomonadota</taxon>
        <taxon>Gammaproteobacteria</taxon>
        <taxon>Alteromonadales</taxon>
        <taxon>Colwelliaceae</taxon>
        <taxon>Thalassotalea</taxon>
    </lineage>
</organism>
<evidence type="ECO:0000256" key="19">
    <source>
        <dbReference type="PIRNR" id="PIRNR017184"/>
    </source>
</evidence>